<evidence type="ECO:0000259" key="5">
    <source>
        <dbReference type="PROSITE" id="PS50983"/>
    </source>
</evidence>
<evidence type="ECO:0000256" key="1">
    <source>
        <dbReference type="ARBA" id="ARBA00004196"/>
    </source>
</evidence>
<dbReference type="PANTHER" id="PTHR30532:SF24">
    <property type="entry name" value="FERRIC ENTEROBACTIN-BINDING PERIPLASMIC PROTEIN FEPB"/>
    <property type="match status" value="1"/>
</dbReference>
<dbReference type="GO" id="GO:1901678">
    <property type="term" value="P:iron coordination entity transport"/>
    <property type="evidence" value="ECO:0007669"/>
    <property type="project" value="UniProtKB-ARBA"/>
</dbReference>
<dbReference type="GO" id="GO:0030288">
    <property type="term" value="C:outer membrane-bounded periplasmic space"/>
    <property type="evidence" value="ECO:0007669"/>
    <property type="project" value="TreeGrafter"/>
</dbReference>
<proteinExistence type="inferred from homology"/>
<dbReference type="PROSITE" id="PS50983">
    <property type="entry name" value="FE_B12_PBP"/>
    <property type="match status" value="1"/>
</dbReference>
<comment type="caution">
    <text evidence="6">The sequence shown here is derived from an EMBL/GenBank/DDBJ whole genome shotgun (WGS) entry which is preliminary data.</text>
</comment>
<reference evidence="6 7" key="1">
    <citation type="submission" date="2020-07" db="EMBL/GenBank/DDBJ databases">
        <title>Sequencing the genomes of 1000 actinobacteria strains.</title>
        <authorList>
            <person name="Klenk H.-P."/>
        </authorList>
    </citation>
    <scope>NUCLEOTIDE SEQUENCE [LARGE SCALE GENOMIC DNA]</scope>
    <source>
        <strain evidence="6 7">DSM 45975</strain>
    </source>
</reference>
<comment type="subcellular location">
    <subcellularLocation>
        <location evidence="1">Cell envelope</location>
    </subcellularLocation>
</comment>
<dbReference type="InterPro" id="IPR051313">
    <property type="entry name" value="Bact_iron-sidero_bind"/>
</dbReference>
<sequence>MSSRPGVPAAGTSKLSRRGLLLGAAGAAAAGLSACATGGGTPQSQARSAPGFPVTIANKYGRSTIETAPQRIVTLGITDHDVALPLGVVPEGLYQWGPWSSGVGPWVEQMLRGKRPKLFGSDYTAESVVALAPQAITAVQSALTSEMYNRLGKFAPVVAQPPNSIDYGVAWRQQAETIGKALGKPEETAKLIADTQGKIERTRRENPVFEGRTHVTVRTDSKGTYAAYTAQDARTHLLEQLGLRLSPSIRELGNGEEFNVKVSKENVGMLDADVVLVTTAKPTDVQAVRNDPLLNNLPAAKRGGLVLLDDYDLTMALGSSTVSSIPFVLDRIAPMLAKALS</sequence>
<keyword evidence="7" id="KW-1185">Reference proteome</keyword>
<dbReference type="InterPro" id="IPR002491">
    <property type="entry name" value="ABC_transptr_periplasmic_BD"/>
</dbReference>
<feature type="domain" description="Fe/B12 periplasmic-binding" evidence="5">
    <location>
        <begin position="71"/>
        <end position="340"/>
    </location>
</feature>
<evidence type="ECO:0000313" key="6">
    <source>
        <dbReference type="EMBL" id="MBA8825876.1"/>
    </source>
</evidence>
<dbReference type="SUPFAM" id="SSF53807">
    <property type="entry name" value="Helical backbone' metal receptor"/>
    <property type="match status" value="1"/>
</dbReference>
<dbReference type="Proteomes" id="UP000569329">
    <property type="component" value="Unassembled WGS sequence"/>
</dbReference>
<organism evidence="6 7">
    <name type="scientific">Halosaccharopolyspora lacisalsi</name>
    <dbReference type="NCBI Taxonomy" id="1000566"/>
    <lineage>
        <taxon>Bacteria</taxon>
        <taxon>Bacillati</taxon>
        <taxon>Actinomycetota</taxon>
        <taxon>Actinomycetes</taxon>
        <taxon>Pseudonocardiales</taxon>
        <taxon>Pseudonocardiaceae</taxon>
        <taxon>Halosaccharopolyspora</taxon>
    </lineage>
</organism>
<dbReference type="PROSITE" id="PS51257">
    <property type="entry name" value="PROKAR_LIPOPROTEIN"/>
    <property type="match status" value="1"/>
</dbReference>
<dbReference type="RefSeq" id="WP_182545125.1">
    <property type="nucleotide sequence ID" value="NZ_JACGWZ010000004.1"/>
</dbReference>
<keyword evidence="3" id="KW-0813">Transport</keyword>
<dbReference type="Gene3D" id="3.40.50.1980">
    <property type="entry name" value="Nitrogenase molybdenum iron protein domain"/>
    <property type="match status" value="2"/>
</dbReference>
<evidence type="ECO:0000256" key="4">
    <source>
        <dbReference type="ARBA" id="ARBA00022729"/>
    </source>
</evidence>
<evidence type="ECO:0000313" key="7">
    <source>
        <dbReference type="Proteomes" id="UP000569329"/>
    </source>
</evidence>
<name>A0A839E038_9PSEU</name>
<dbReference type="PANTHER" id="PTHR30532">
    <property type="entry name" value="IRON III DICITRATE-BINDING PERIPLASMIC PROTEIN"/>
    <property type="match status" value="1"/>
</dbReference>
<dbReference type="PROSITE" id="PS51318">
    <property type="entry name" value="TAT"/>
    <property type="match status" value="1"/>
</dbReference>
<dbReference type="Pfam" id="PF01497">
    <property type="entry name" value="Peripla_BP_2"/>
    <property type="match status" value="1"/>
</dbReference>
<gene>
    <name evidence="6" type="ORF">FHX42_003242</name>
</gene>
<keyword evidence="4" id="KW-0732">Signal</keyword>
<dbReference type="AlphaFoldDB" id="A0A839E038"/>
<dbReference type="EMBL" id="JACGWZ010000004">
    <property type="protein sequence ID" value="MBA8825876.1"/>
    <property type="molecule type" value="Genomic_DNA"/>
</dbReference>
<comment type="similarity">
    <text evidence="2">Belongs to the bacterial solute-binding protein 8 family.</text>
</comment>
<evidence type="ECO:0000256" key="3">
    <source>
        <dbReference type="ARBA" id="ARBA00022448"/>
    </source>
</evidence>
<evidence type="ECO:0000256" key="2">
    <source>
        <dbReference type="ARBA" id="ARBA00008814"/>
    </source>
</evidence>
<dbReference type="InterPro" id="IPR006311">
    <property type="entry name" value="TAT_signal"/>
</dbReference>
<accession>A0A839E038</accession>
<protein>
    <submittedName>
        <fullName evidence="6">Iron complex transport system substrate-binding protein</fullName>
    </submittedName>
</protein>